<sequence>MEFTLSIWMLMPLAIVGFAVYLLLNREKVSERNRRIEERFKIPQFMRSSHRDPDGRLYQLAAVGMIVIAVFQVFALGTGLIET</sequence>
<reference evidence="2 3" key="1">
    <citation type="submission" date="2020-07" db="EMBL/GenBank/DDBJ databases">
        <title>Sequencing the genomes of 1000 actinobacteria strains.</title>
        <authorList>
            <person name="Klenk H.-P."/>
        </authorList>
    </citation>
    <scope>NUCLEOTIDE SEQUENCE [LARGE SCALE GENOMIC DNA]</scope>
    <source>
        <strain evidence="2 3">DSM 15664</strain>
    </source>
</reference>
<name>A0A7Z0EAS5_9MICC</name>
<proteinExistence type="predicted"/>
<dbReference type="EMBL" id="JACCFQ010000002">
    <property type="protein sequence ID" value="NYJ18180.1"/>
    <property type="molecule type" value="Genomic_DNA"/>
</dbReference>
<keyword evidence="1" id="KW-0472">Membrane</keyword>
<keyword evidence="3" id="KW-1185">Reference proteome</keyword>
<keyword evidence="1" id="KW-0812">Transmembrane</keyword>
<evidence type="ECO:0000256" key="1">
    <source>
        <dbReference type="SAM" id="Phobius"/>
    </source>
</evidence>
<keyword evidence="1" id="KW-1133">Transmembrane helix</keyword>
<accession>A0A7Z0EAS5</accession>
<gene>
    <name evidence="2" type="ORF">HNR11_002770</name>
</gene>
<evidence type="ECO:0000313" key="3">
    <source>
        <dbReference type="Proteomes" id="UP000560069"/>
    </source>
</evidence>
<dbReference type="RefSeq" id="WP_179443103.1">
    <property type="nucleotide sequence ID" value="NZ_BAAALK010000005.1"/>
</dbReference>
<evidence type="ECO:0000313" key="2">
    <source>
        <dbReference type="EMBL" id="NYJ18180.1"/>
    </source>
</evidence>
<protein>
    <submittedName>
        <fullName evidence="2">Uncharacterized protein</fullName>
    </submittedName>
</protein>
<organism evidence="2 3">
    <name type="scientific">Nesterenkonia sandarakina</name>
    <dbReference type="NCBI Taxonomy" id="272918"/>
    <lineage>
        <taxon>Bacteria</taxon>
        <taxon>Bacillati</taxon>
        <taxon>Actinomycetota</taxon>
        <taxon>Actinomycetes</taxon>
        <taxon>Micrococcales</taxon>
        <taxon>Micrococcaceae</taxon>
        <taxon>Nesterenkonia</taxon>
    </lineage>
</organism>
<feature type="transmembrane region" description="Helical" evidence="1">
    <location>
        <begin position="6"/>
        <end position="24"/>
    </location>
</feature>
<dbReference type="AlphaFoldDB" id="A0A7Z0EAS5"/>
<feature type="transmembrane region" description="Helical" evidence="1">
    <location>
        <begin position="57"/>
        <end position="81"/>
    </location>
</feature>
<comment type="caution">
    <text evidence="2">The sequence shown here is derived from an EMBL/GenBank/DDBJ whole genome shotgun (WGS) entry which is preliminary data.</text>
</comment>
<dbReference type="Proteomes" id="UP000560069">
    <property type="component" value="Unassembled WGS sequence"/>
</dbReference>